<evidence type="ECO:0008006" key="13">
    <source>
        <dbReference type="Google" id="ProtNLM"/>
    </source>
</evidence>
<name>F8ND48_SERL9</name>
<dbReference type="InterPro" id="IPR017276">
    <property type="entry name" value="Synth_of_cyt-c-oxidase_Sco1/2"/>
</dbReference>
<evidence type="ECO:0000256" key="9">
    <source>
        <dbReference type="PIRSR" id="PIRSR037736-1"/>
    </source>
</evidence>
<keyword evidence="11" id="KW-1133">Transmembrane helix</keyword>
<keyword evidence="3 9" id="KW-0479">Metal-binding</keyword>
<dbReference type="Pfam" id="PF02630">
    <property type="entry name" value="SCO1-SenC"/>
    <property type="match status" value="1"/>
</dbReference>
<feature type="binding site" evidence="9">
    <location>
        <position position="229"/>
    </location>
    <ligand>
        <name>Cu cation</name>
        <dbReference type="ChEBI" id="CHEBI:23378"/>
    </ligand>
</feature>
<dbReference type="OrthoDB" id="270009at2759"/>
<evidence type="ECO:0000313" key="12">
    <source>
        <dbReference type="EMBL" id="EGO30132.1"/>
    </source>
</evidence>
<protein>
    <recommendedName>
        <fullName evidence="13">Thioredoxin domain-containing protein</fullName>
    </recommendedName>
</protein>
<gene>
    <name evidence="12" type="ORF">SERLADRAFT_454418</name>
</gene>
<sequence>MSATLFPFLRTKSLSPSVLLRGAHSSRVSYAQKIQAHNNSKFKRCYSQFRSTQDRTAVGVFTPTAAAVFVVTGVGLFYYFRHEKAKLLEQRQKEMEEKSVGRAHVGGPFVLTTHDNKSFSEKDLLGKWSMMYFGFTNCPDICPAELDKIGGIVTSLEKDYGRIFQPVFISVDPARDSVPQMARYLSDFHPRILGLTGEYATVKQTCKAYRVYFSTPPNADPAGDYLVDHSIYVYLMDPRGNFVEAFGQSSTEEEVVERVRKEIGKWEAQTGKKV</sequence>
<dbReference type="PIRSF" id="PIRSF037736">
    <property type="entry name" value="SCO1"/>
    <property type="match status" value="1"/>
</dbReference>
<dbReference type="Proteomes" id="UP000008064">
    <property type="component" value="Unassembled WGS sequence"/>
</dbReference>
<keyword evidence="4 8" id="KW-0999">Mitochondrion inner membrane</keyword>
<evidence type="ECO:0000256" key="2">
    <source>
        <dbReference type="ARBA" id="ARBA00010996"/>
    </source>
</evidence>
<dbReference type="FunFam" id="3.40.30.10:FF:000013">
    <property type="entry name" value="Blast:Protein SCO1 homolog, mitochondrial"/>
    <property type="match status" value="1"/>
</dbReference>
<evidence type="ECO:0000256" key="3">
    <source>
        <dbReference type="ARBA" id="ARBA00022723"/>
    </source>
</evidence>
<dbReference type="EMBL" id="GL945428">
    <property type="protein sequence ID" value="EGO30132.1"/>
    <property type="molecule type" value="Genomic_DNA"/>
</dbReference>
<accession>F8ND48</accession>
<proteinExistence type="inferred from homology"/>
<evidence type="ECO:0000256" key="10">
    <source>
        <dbReference type="PIRSR" id="PIRSR603782-2"/>
    </source>
</evidence>
<evidence type="ECO:0000256" key="8">
    <source>
        <dbReference type="PIRNR" id="PIRNR037736"/>
    </source>
</evidence>
<dbReference type="GO" id="GO:0005507">
    <property type="term" value="F:copper ion binding"/>
    <property type="evidence" value="ECO:0007669"/>
    <property type="project" value="InterPro"/>
</dbReference>
<keyword evidence="10" id="KW-1015">Disulfide bond</keyword>
<dbReference type="GO" id="GO:0005743">
    <property type="term" value="C:mitochondrial inner membrane"/>
    <property type="evidence" value="ECO:0007669"/>
    <property type="project" value="UniProtKB-SubCell"/>
</dbReference>
<keyword evidence="5 9" id="KW-0186">Copper</keyword>
<feature type="binding site" evidence="9">
    <location>
        <position position="142"/>
    </location>
    <ligand>
        <name>Cu cation</name>
        <dbReference type="ChEBI" id="CHEBI:23378"/>
    </ligand>
</feature>
<keyword evidence="7 11" id="KW-0472">Membrane</keyword>
<dbReference type="SUPFAM" id="SSF52833">
    <property type="entry name" value="Thioredoxin-like"/>
    <property type="match status" value="1"/>
</dbReference>
<comment type="subcellular location">
    <subcellularLocation>
        <location evidence="1 8">Mitochondrion inner membrane</location>
    </subcellularLocation>
</comment>
<evidence type="ECO:0000256" key="6">
    <source>
        <dbReference type="ARBA" id="ARBA00023128"/>
    </source>
</evidence>
<evidence type="ECO:0000256" key="7">
    <source>
        <dbReference type="ARBA" id="ARBA00023136"/>
    </source>
</evidence>
<feature type="binding site" evidence="9">
    <location>
        <position position="138"/>
    </location>
    <ligand>
        <name>Cu cation</name>
        <dbReference type="ChEBI" id="CHEBI:23378"/>
    </ligand>
</feature>
<dbReference type="GO" id="GO:0006878">
    <property type="term" value="P:intracellular copper ion homeostasis"/>
    <property type="evidence" value="ECO:0007669"/>
    <property type="project" value="UniProtKB-UniRule"/>
</dbReference>
<dbReference type="PANTHER" id="PTHR12151">
    <property type="entry name" value="ELECTRON TRANSPORT PROTIN SCO1/SENC FAMILY MEMBER"/>
    <property type="match status" value="1"/>
</dbReference>
<dbReference type="AlphaFoldDB" id="F8ND48"/>
<dbReference type="GO" id="GO:0016531">
    <property type="term" value="F:copper chaperone activity"/>
    <property type="evidence" value="ECO:0007669"/>
    <property type="project" value="InterPro"/>
</dbReference>
<keyword evidence="11" id="KW-0812">Transmembrane</keyword>
<dbReference type="HOGENOM" id="CLU_050131_0_3_1"/>
<evidence type="ECO:0000256" key="5">
    <source>
        <dbReference type="ARBA" id="ARBA00023008"/>
    </source>
</evidence>
<comment type="similarity">
    <text evidence="2 8">Belongs to the SCO1/2 family.</text>
</comment>
<evidence type="ECO:0000256" key="4">
    <source>
        <dbReference type="ARBA" id="ARBA00022792"/>
    </source>
</evidence>
<dbReference type="PANTHER" id="PTHR12151:SF5">
    <property type="entry name" value="AT19154P"/>
    <property type="match status" value="1"/>
</dbReference>
<dbReference type="CDD" id="cd02968">
    <property type="entry name" value="SCO"/>
    <property type="match status" value="1"/>
</dbReference>
<dbReference type="KEGG" id="sla:SERLADRAFT_454418"/>
<dbReference type="RefSeq" id="XP_007312016.1">
    <property type="nucleotide sequence ID" value="XM_007311954.1"/>
</dbReference>
<reference evidence="12" key="1">
    <citation type="submission" date="2011-04" db="EMBL/GenBank/DDBJ databases">
        <title>Evolution of plant cell wall degrading machinery underlies the functional diversity of forest fungi.</title>
        <authorList>
            <consortium name="US DOE Joint Genome Institute (JGI-PGF)"/>
            <person name="Eastwood D.C."/>
            <person name="Floudas D."/>
            <person name="Binder M."/>
            <person name="Majcherczyk A."/>
            <person name="Schneider P."/>
            <person name="Aerts A."/>
            <person name="Asiegbu F.O."/>
            <person name="Baker S.E."/>
            <person name="Barry K."/>
            <person name="Bendiksby M."/>
            <person name="Blumentritt M."/>
            <person name="Coutinho P.M."/>
            <person name="Cullen D."/>
            <person name="Cullen D."/>
            <person name="Gathman A."/>
            <person name="Goodell B."/>
            <person name="Henrissat B."/>
            <person name="Ihrmark K."/>
            <person name="Kauserud H."/>
            <person name="Kohler A."/>
            <person name="LaButti K."/>
            <person name="Lapidus A."/>
            <person name="Lavin J.L."/>
            <person name="Lee Y.-H."/>
            <person name="Lindquist E."/>
            <person name="Lilly W."/>
            <person name="Lucas S."/>
            <person name="Morin E."/>
            <person name="Murat C."/>
            <person name="Oguiza J.A."/>
            <person name="Park J."/>
            <person name="Pisabarro A.G."/>
            <person name="Riley R."/>
            <person name="Rosling A."/>
            <person name="Salamov A."/>
            <person name="Schmidt O."/>
            <person name="Schmutz J."/>
            <person name="Skrede I."/>
            <person name="Stenlid J."/>
            <person name="Wiebenga A."/>
            <person name="Xie X."/>
            <person name="Kues U."/>
            <person name="Hibbett D.S."/>
            <person name="Hoffmeister D."/>
            <person name="Hogberg N."/>
            <person name="Martin F."/>
            <person name="Grigoriev I.V."/>
            <person name="Watkinson S.C."/>
        </authorList>
    </citation>
    <scope>NUCLEOTIDE SEQUENCE</scope>
    <source>
        <strain evidence="12">S7.9</strain>
    </source>
</reference>
<evidence type="ECO:0000256" key="11">
    <source>
        <dbReference type="SAM" id="Phobius"/>
    </source>
</evidence>
<organism>
    <name type="scientific">Serpula lacrymans var. lacrymans (strain S7.9)</name>
    <name type="common">Dry rot fungus</name>
    <dbReference type="NCBI Taxonomy" id="578457"/>
    <lineage>
        <taxon>Eukaryota</taxon>
        <taxon>Fungi</taxon>
        <taxon>Dikarya</taxon>
        <taxon>Basidiomycota</taxon>
        <taxon>Agaricomycotina</taxon>
        <taxon>Agaricomycetes</taxon>
        <taxon>Agaricomycetidae</taxon>
        <taxon>Boletales</taxon>
        <taxon>Coniophorineae</taxon>
        <taxon>Serpulaceae</taxon>
        <taxon>Serpula</taxon>
    </lineage>
</organism>
<dbReference type="GeneID" id="18817018"/>
<dbReference type="GO" id="GO:0033617">
    <property type="term" value="P:mitochondrial respiratory chain complex IV assembly"/>
    <property type="evidence" value="ECO:0007669"/>
    <property type="project" value="TreeGrafter"/>
</dbReference>
<feature type="transmembrane region" description="Helical" evidence="11">
    <location>
        <begin position="57"/>
        <end position="80"/>
    </location>
</feature>
<dbReference type="Gene3D" id="3.40.30.10">
    <property type="entry name" value="Glutaredoxin"/>
    <property type="match status" value="1"/>
</dbReference>
<dbReference type="InterPro" id="IPR003782">
    <property type="entry name" value="SCO1/SenC"/>
</dbReference>
<evidence type="ECO:0000256" key="1">
    <source>
        <dbReference type="ARBA" id="ARBA00004273"/>
    </source>
</evidence>
<dbReference type="InterPro" id="IPR036249">
    <property type="entry name" value="Thioredoxin-like_sf"/>
</dbReference>
<feature type="disulfide bond" description="Redox-active" evidence="10">
    <location>
        <begin position="138"/>
        <end position="142"/>
    </location>
</feature>
<keyword evidence="6 8" id="KW-0496">Mitochondrion</keyword>